<comment type="caution">
    <text evidence="1">The sequence shown here is derived from an EMBL/GenBank/DDBJ whole genome shotgun (WGS) entry which is preliminary data.</text>
</comment>
<accession>A0A7J6RDI1</accession>
<feature type="non-terminal residue" evidence="1">
    <location>
        <position position="299"/>
    </location>
</feature>
<proteinExistence type="predicted"/>
<dbReference type="AlphaFoldDB" id="A0A7J6RDI1"/>
<dbReference type="EMBL" id="JABANM010023526">
    <property type="protein sequence ID" value="KAF4717730.1"/>
    <property type="molecule type" value="Genomic_DNA"/>
</dbReference>
<sequence length="299" mass="35122">ESVRVRRSTVEAGQRAAICHQRLVRRVLFGLRDLVGYRRLCRQAGARSSILAERRQTRLVFGEWLAAALWCGMGRRLEARLPRVALRLAFHRLRRFTELMGQHDAEQMARAVLWYFRVRLVAWRRRVRWQSVKKLVVEGRRRRRVSLAFGVLACWRVYCQRNRQAATLIRLNFYSGRSGAILRAWSVAGRSKRIVDRLFDCHLKQVVVSCLDAWKMQVKSTKELHDRLQCRARERSTVLRKFAVTAWRVGVRASRAADRLQRLSLGGWRMVVASKARLRQRGAAVRRIWQGRTLSVWIR</sequence>
<protein>
    <submittedName>
        <fullName evidence="1">Uncharacterized protein</fullName>
    </submittedName>
</protein>
<evidence type="ECO:0000313" key="2">
    <source>
        <dbReference type="Proteomes" id="UP000574390"/>
    </source>
</evidence>
<dbReference type="Proteomes" id="UP000574390">
    <property type="component" value="Unassembled WGS sequence"/>
</dbReference>
<evidence type="ECO:0000313" key="1">
    <source>
        <dbReference type="EMBL" id="KAF4717730.1"/>
    </source>
</evidence>
<name>A0A7J6RDI1_PEROL</name>
<organism evidence="1 2">
    <name type="scientific">Perkinsus olseni</name>
    <name type="common">Perkinsus atlanticus</name>
    <dbReference type="NCBI Taxonomy" id="32597"/>
    <lineage>
        <taxon>Eukaryota</taxon>
        <taxon>Sar</taxon>
        <taxon>Alveolata</taxon>
        <taxon>Perkinsozoa</taxon>
        <taxon>Perkinsea</taxon>
        <taxon>Perkinsida</taxon>
        <taxon>Perkinsidae</taxon>
        <taxon>Perkinsus</taxon>
    </lineage>
</organism>
<feature type="non-terminal residue" evidence="1">
    <location>
        <position position="1"/>
    </location>
</feature>
<reference evidence="1 2" key="1">
    <citation type="submission" date="2020-04" db="EMBL/GenBank/DDBJ databases">
        <title>Perkinsus olseni comparative genomics.</title>
        <authorList>
            <person name="Bogema D.R."/>
        </authorList>
    </citation>
    <scope>NUCLEOTIDE SEQUENCE [LARGE SCALE GENOMIC DNA]</scope>
    <source>
        <strain evidence="1">ATCC PRA-205</strain>
    </source>
</reference>
<gene>
    <name evidence="1" type="ORF">FOZ62_013876</name>
</gene>